<keyword evidence="2" id="KW-1185">Reference proteome</keyword>
<comment type="caution">
    <text evidence="1">The sequence shown here is derived from an EMBL/GenBank/DDBJ whole genome shotgun (WGS) entry which is preliminary data.</text>
</comment>
<proteinExistence type="predicted"/>
<name>A0ABW3CW01_9FLAO</name>
<sequence>MSSIIKHISIPKDVATKDDLDYDFLRSTGISYIEQLGGKLWTDYNSHDPGITMLEMLCYAITDLGMRIDLPTEDLLAPEIGVLQDQFYKAADIFPSKPVNELDYRKLFIDIDGVKNCWLRKHEQKVWVNCKDHEQSYNKSDFEGKVLGQFIKSYSYNGLYDLFVEYDEFEEGLTEAAIIVEKDRINKDIRASFHRNRNLCEDLEDITDVQTQGVSVCAEIEVAPEADEELIDAKIKYAIEQYFSPSLQFYSISQMLDKGYTTDQIFDGPILVNGFIDTEELKAAELRREVRLSDIMKLIMNIEGVLLIRDIAIGFCDTDIPVPNKWLICIDPDKKPVLCKTSKLSYAKGVLPLNLNEEKSKEYLRQLKEDAKQAQSLAKSDLTLQVPSGSFTASENYLTIQNDFPDVYGIGQEGLSSRSSTARKAQAKQLKGYLLFFDKVLATYFKHLSKVKDLLSVTGVETKTYFTQAVKGIKGFDDLVAYYPKEDDEALTELLFDQFDNNIERRNELLDHLLARFAEYFGEYSFLMKTLYGDASEEIVLQNKEKFLEDYRELSRSRGHGFNYKAPLIDMWDTDNISGWQRRIARLIGMKNYHRRNLSNSFIDIYELVNSDGEDVFRWRIHNANGKIMLSGTEEYTSVDAAETELNFAALQVIQTSERAIEEQLMEGLSGETTIKNIHLHQADSGRWSFDVINPLADPDTKDYIIAKQFVYYDTLEEVKDAILELIHFMKFEFTEEGIFLVEHILLRPDNVPYTGAETLLKRFLPICDENCNGDIPLDLYSYMVSIVLPGYTFRFQDFDFRNYLEDLIRKELPAHVLAKICWVGERKGSVPDDQNDLLCFEKAYKAFLEQKSQEDEQPKAALSNLIDAMSKLNSIYPTGRLLDCDDESDSLKGKMILGQTNLGNNNTKNTEQ</sequence>
<dbReference type="RefSeq" id="WP_386405207.1">
    <property type="nucleotide sequence ID" value="NZ_JBHTJH010000004.1"/>
</dbReference>
<accession>A0ABW3CW01</accession>
<reference evidence="2" key="1">
    <citation type="journal article" date="2019" name="Int. J. Syst. Evol. Microbiol.">
        <title>The Global Catalogue of Microorganisms (GCM) 10K type strain sequencing project: providing services to taxonomists for standard genome sequencing and annotation.</title>
        <authorList>
            <consortium name="The Broad Institute Genomics Platform"/>
            <consortium name="The Broad Institute Genome Sequencing Center for Infectious Disease"/>
            <person name="Wu L."/>
            <person name="Ma J."/>
        </authorList>
    </citation>
    <scope>NUCLEOTIDE SEQUENCE [LARGE SCALE GENOMIC DNA]</scope>
    <source>
        <strain evidence="2">CCUG 62952</strain>
    </source>
</reference>
<dbReference type="Proteomes" id="UP001596978">
    <property type="component" value="Unassembled WGS sequence"/>
</dbReference>
<dbReference type="EMBL" id="JBHTJH010000004">
    <property type="protein sequence ID" value="MFD0861700.1"/>
    <property type="molecule type" value="Genomic_DNA"/>
</dbReference>
<organism evidence="1 2">
    <name type="scientific">Sungkyunkwania multivorans</name>
    <dbReference type="NCBI Taxonomy" id="1173618"/>
    <lineage>
        <taxon>Bacteria</taxon>
        <taxon>Pseudomonadati</taxon>
        <taxon>Bacteroidota</taxon>
        <taxon>Flavobacteriia</taxon>
        <taxon>Flavobacteriales</taxon>
        <taxon>Flavobacteriaceae</taxon>
        <taxon>Sungkyunkwania</taxon>
    </lineage>
</organism>
<dbReference type="Gene3D" id="2.30.29.80">
    <property type="match status" value="1"/>
</dbReference>
<protein>
    <submittedName>
        <fullName evidence="1">Uncharacterized protein</fullName>
    </submittedName>
</protein>
<evidence type="ECO:0000313" key="2">
    <source>
        <dbReference type="Proteomes" id="UP001596978"/>
    </source>
</evidence>
<gene>
    <name evidence="1" type="ORF">ACFQ1M_05745</name>
</gene>
<evidence type="ECO:0000313" key="1">
    <source>
        <dbReference type="EMBL" id="MFD0861700.1"/>
    </source>
</evidence>